<sequence length="381" mass="41121">MNTQMERPTAHQEDHHHNVALHSGKLHDDNNEHHSDKQSVLKKRCSFTGQHGVAGHHGTTVKEDPVAAHSSGTRRTAIDEVCNVPRSQPCSYQTFNPSLRAPNYADTAATNRADFETARQHILGGMFEGKTVLEKDPHAPKKVGEARDAENYQTKVTDPTGTGTKEIAITPMLNQLDKMAMHEGLERIPEQNPHAGAEYRKGKSYGEAVSSLTTNIADKAAKAKDAVASKLGNGMTHEEELDKSGESGPPRPAAGSSMGKYAKKVATKVQDTLAPVYEKLKPGNEEKTLSDVITDALPLHKGNDQETSKGEGVKGRVTESEEVKKQLGAFDEMKEEDGGGTGVGKDMVHWMKETATSWFGTGGEVTQPSLQGSSDPSKGNI</sequence>
<keyword evidence="4" id="KW-1185">Reference proteome</keyword>
<feature type="compositionally biased region" description="Basic and acidic residues" evidence="1">
    <location>
        <begin position="236"/>
        <end position="245"/>
    </location>
</feature>
<dbReference type="Proteomes" id="UP001153076">
    <property type="component" value="Unassembled WGS sequence"/>
</dbReference>
<protein>
    <recommendedName>
        <fullName evidence="2">LTI65/LTI78 NYQTKV repeat domain-containing protein</fullName>
    </recommendedName>
</protein>
<feature type="compositionally biased region" description="Basic and acidic residues" evidence="1">
    <location>
        <begin position="301"/>
        <end position="325"/>
    </location>
</feature>
<dbReference type="PANTHER" id="PTHR33836">
    <property type="entry name" value="LOW-TEMPERATURE-INDUCED 65 KDA PROTEIN-RELATED"/>
    <property type="match status" value="1"/>
</dbReference>
<feature type="region of interest" description="Disordered" evidence="1">
    <location>
        <begin position="232"/>
        <end position="260"/>
    </location>
</feature>
<feature type="domain" description="LTI65/LTI78 NYQTKV repeat" evidence="2">
    <location>
        <begin position="130"/>
        <end position="183"/>
    </location>
</feature>
<dbReference type="PANTHER" id="PTHR33836:SF1">
    <property type="entry name" value="LOW-TEMPERATURE-INDUCED 65 KDA PROTEIN-RELATED"/>
    <property type="match status" value="1"/>
</dbReference>
<evidence type="ECO:0000313" key="3">
    <source>
        <dbReference type="EMBL" id="KAJ8437241.1"/>
    </source>
</evidence>
<feature type="region of interest" description="Disordered" evidence="1">
    <location>
        <begin position="141"/>
        <end position="164"/>
    </location>
</feature>
<feature type="compositionally biased region" description="Basic and acidic residues" evidence="1">
    <location>
        <begin position="141"/>
        <end position="150"/>
    </location>
</feature>
<dbReference type="InterPro" id="IPR057058">
    <property type="entry name" value="LTI65_LTI78_NYQTKV"/>
</dbReference>
<feature type="region of interest" description="Disordered" evidence="1">
    <location>
        <begin position="300"/>
        <end position="345"/>
    </location>
</feature>
<dbReference type="InterPro" id="IPR037491">
    <property type="entry name" value="LTI78/LTI65"/>
</dbReference>
<proteinExistence type="predicted"/>
<dbReference type="OrthoDB" id="1931597at2759"/>
<organism evidence="3 4">
    <name type="scientific">Carnegiea gigantea</name>
    <dbReference type="NCBI Taxonomy" id="171969"/>
    <lineage>
        <taxon>Eukaryota</taxon>
        <taxon>Viridiplantae</taxon>
        <taxon>Streptophyta</taxon>
        <taxon>Embryophyta</taxon>
        <taxon>Tracheophyta</taxon>
        <taxon>Spermatophyta</taxon>
        <taxon>Magnoliopsida</taxon>
        <taxon>eudicotyledons</taxon>
        <taxon>Gunneridae</taxon>
        <taxon>Pentapetalae</taxon>
        <taxon>Caryophyllales</taxon>
        <taxon>Cactineae</taxon>
        <taxon>Cactaceae</taxon>
        <taxon>Cactoideae</taxon>
        <taxon>Echinocereeae</taxon>
        <taxon>Carnegiea</taxon>
    </lineage>
</organism>
<feature type="compositionally biased region" description="Polar residues" evidence="1">
    <location>
        <begin position="151"/>
        <end position="163"/>
    </location>
</feature>
<reference evidence="3" key="1">
    <citation type="submission" date="2022-04" db="EMBL/GenBank/DDBJ databases">
        <title>Carnegiea gigantea Genome sequencing and assembly v2.</title>
        <authorList>
            <person name="Copetti D."/>
            <person name="Sanderson M.J."/>
            <person name="Burquez A."/>
            <person name="Wojciechowski M.F."/>
        </authorList>
    </citation>
    <scope>NUCLEOTIDE SEQUENCE</scope>
    <source>
        <strain evidence="3">SGP5-SGP5p</strain>
        <tissue evidence="3">Aerial part</tissue>
    </source>
</reference>
<evidence type="ECO:0000259" key="2">
    <source>
        <dbReference type="Pfam" id="PF23402"/>
    </source>
</evidence>
<name>A0A9Q1K6E3_9CARY</name>
<gene>
    <name evidence="3" type="ORF">Cgig2_012510</name>
</gene>
<dbReference type="Pfam" id="PF23402">
    <property type="entry name" value="LTI65_LTI78_NYQTKV"/>
    <property type="match status" value="1"/>
</dbReference>
<feature type="region of interest" description="Disordered" evidence="1">
    <location>
        <begin position="49"/>
        <end position="72"/>
    </location>
</feature>
<dbReference type="AlphaFoldDB" id="A0A9Q1K6E3"/>
<comment type="caution">
    <text evidence="3">The sequence shown here is derived from an EMBL/GenBank/DDBJ whole genome shotgun (WGS) entry which is preliminary data.</text>
</comment>
<feature type="region of interest" description="Disordered" evidence="1">
    <location>
        <begin position="359"/>
        <end position="381"/>
    </location>
</feature>
<evidence type="ECO:0000256" key="1">
    <source>
        <dbReference type="SAM" id="MobiDB-lite"/>
    </source>
</evidence>
<dbReference type="GO" id="GO:0006950">
    <property type="term" value="P:response to stress"/>
    <property type="evidence" value="ECO:0007669"/>
    <property type="project" value="TreeGrafter"/>
</dbReference>
<dbReference type="GO" id="GO:0009737">
    <property type="term" value="P:response to abscisic acid"/>
    <property type="evidence" value="ECO:0007669"/>
    <property type="project" value="InterPro"/>
</dbReference>
<accession>A0A9Q1K6E3</accession>
<evidence type="ECO:0000313" key="4">
    <source>
        <dbReference type="Proteomes" id="UP001153076"/>
    </source>
</evidence>
<dbReference type="EMBL" id="JAKOGI010000311">
    <property type="protein sequence ID" value="KAJ8437241.1"/>
    <property type="molecule type" value="Genomic_DNA"/>
</dbReference>